<proteinExistence type="predicted"/>
<protein>
    <submittedName>
        <fullName evidence="3">Uncharacterized protein</fullName>
    </submittedName>
</protein>
<dbReference type="InterPro" id="IPR018163">
    <property type="entry name" value="Thr/Ala-tRNA-synth_IIc_edit"/>
</dbReference>
<evidence type="ECO:0000313" key="3">
    <source>
        <dbReference type="EMBL" id="OIR24439.1"/>
    </source>
</evidence>
<evidence type="ECO:0000313" key="4">
    <source>
        <dbReference type="Proteomes" id="UP000182798"/>
    </source>
</evidence>
<dbReference type="EMBL" id="MIQH01000663">
    <property type="protein sequence ID" value="OIR24439.1"/>
    <property type="molecule type" value="Genomic_DNA"/>
</dbReference>
<organism evidence="3 4">
    <name type="scientific">Bathymodiolus thermophilus thioautotrophic gill symbiont</name>
    <dbReference type="NCBI Taxonomy" id="2360"/>
    <lineage>
        <taxon>Bacteria</taxon>
        <taxon>Pseudomonadati</taxon>
        <taxon>Pseudomonadota</taxon>
        <taxon>Gammaproteobacteria</taxon>
        <taxon>sulfur-oxidizing symbionts</taxon>
    </lineage>
</organism>
<reference evidence="4" key="1">
    <citation type="submission" date="2016-09" db="EMBL/GenBank/DDBJ databases">
        <title>Genome Sequence of Bathymodiolus thermophilus sulfur-oxidizing gill endosymbiont.</title>
        <authorList>
            <person name="Ponnudurai R."/>
            <person name="Kleiner M."/>
            <person name="Sayavedra L."/>
            <person name="Thuermer A."/>
            <person name="Felbeck H."/>
            <person name="Schlueter R."/>
            <person name="Schweder T."/>
            <person name="Markert S."/>
        </authorList>
    </citation>
    <scope>NUCLEOTIDE SEQUENCE [LARGE SCALE GENOMIC DNA]</scope>
    <source>
        <strain evidence="4">BAT/CrabSpa'14</strain>
    </source>
</reference>
<dbReference type="Proteomes" id="UP000182798">
    <property type="component" value="Unassembled WGS sequence"/>
</dbReference>
<dbReference type="AlphaFoldDB" id="A0A1J5UJJ3"/>
<keyword evidence="1" id="KW-0479">Metal-binding</keyword>
<comment type="caution">
    <text evidence="3">The sequence shown here is derived from an EMBL/GenBank/DDBJ whole genome shotgun (WGS) entry which is preliminary data.</text>
</comment>
<accession>A0A1J5UJJ3</accession>
<dbReference type="GO" id="GO:0000166">
    <property type="term" value="F:nucleotide binding"/>
    <property type="evidence" value="ECO:0007669"/>
    <property type="project" value="InterPro"/>
</dbReference>
<dbReference type="SUPFAM" id="SSF50447">
    <property type="entry name" value="Translation proteins"/>
    <property type="match status" value="1"/>
</dbReference>
<dbReference type="OrthoDB" id="9812949at2"/>
<dbReference type="GO" id="GO:0046872">
    <property type="term" value="F:metal ion binding"/>
    <property type="evidence" value="ECO:0007669"/>
    <property type="project" value="UniProtKB-KW"/>
</dbReference>
<dbReference type="Gene3D" id="2.40.30.130">
    <property type="match status" value="1"/>
</dbReference>
<keyword evidence="2" id="KW-0862">Zinc</keyword>
<evidence type="ECO:0000256" key="1">
    <source>
        <dbReference type="ARBA" id="ARBA00022723"/>
    </source>
</evidence>
<dbReference type="GO" id="GO:0002161">
    <property type="term" value="F:aminoacyl-tRNA deacylase activity"/>
    <property type="evidence" value="ECO:0007669"/>
    <property type="project" value="UniProtKB-ARBA"/>
</dbReference>
<dbReference type="PANTHER" id="PTHR43462:SF1">
    <property type="entry name" value="ALANYL-TRNA EDITING PROTEIN AARSD1"/>
    <property type="match status" value="1"/>
</dbReference>
<dbReference type="PANTHER" id="PTHR43462">
    <property type="entry name" value="ALANYL-TRNA EDITING PROTEIN"/>
    <property type="match status" value="1"/>
</dbReference>
<dbReference type="PROSITE" id="PS51257">
    <property type="entry name" value="PROKAR_LIPOPROTEIN"/>
    <property type="match status" value="1"/>
</dbReference>
<sequence>MQKISIQSTEKIYYQNMLLSSCSAKIIDIGESFIVTDRTIAFPEGGGQEGDRGEIIFNDNSKIAFIDTKKRYGTPVYLDDFPTINIDTQICHFVPPEDQSKLSAISIGDSVTIKININRREKLTISHTASHLLYLGVAQFRPDAVENIIGCHIKEEGARFDFSITEKFDQDLIQKVTLFANEMAKDNLPIKLYPHEKNPDAWFWECDNKKIPCGGTHLQATGGIGNIIVKRKNIGKGKDRIMCTFPDASMNLGVM</sequence>
<name>A0A1J5UJJ3_9GAMM</name>
<evidence type="ECO:0000256" key="2">
    <source>
        <dbReference type="ARBA" id="ARBA00022833"/>
    </source>
</evidence>
<dbReference type="SUPFAM" id="SSF55186">
    <property type="entry name" value="ThrRS/AlaRS common domain"/>
    <property type="match status" value="1"/>
</dbReference>
<dbReference type="RefSeq" id="WP_071564646.1">
    <property type="nucleotide sequence ID" value="NZ_MIQH01000663.1"/>
</dbReference>
<gene>
    <name evidence="3" type="ORF">BGC33_10475</name>
</gene>
<dbReference type="Gene3D" id="3.30.980.10">
    <property type="entry name" value="Threonyl-trna Synthetase, Chain A, domain 2"/>
    <property type="match status" value="1"/>
</dbReference>
<dbReference type="InterPro" id="IPR051335">
    <property type="entry name" value="Alanyl-tRNA_Editing_Enzymes"/>
</dbReference>
<dbReference type="InterPro" id="IPR009000">
    <property type="entry name" value="Transl_B-barrel_sf"/>
</dbReference>